<proteinExistence type="predicted"/>
<name>A0A4Y8KY76_9BACT</name>
<dbReference type="EMBL" id="SOML01000008">
    <property type="protein sequence ID" value="TFD95387.1"/>
    <property type="molecule type" value="Genomic_DNA"/>
</dbReference>
<feature type="chain" id="PRO_5021270937" evidence="1">
    <location>
        <begin position="21"/>
        <end position="231"/>
    </location>
</feature>
<dbReference type="OrthoDB" id="977141at2"/>
<dbReference type="STRING" id="1121485.GCA_000426485_01482"/>
<evidence type="ECO:0000256" key="1">
    <source>
        <dbReference type="SAM" id="SignalP"/>
    </source>
</evidence>
<dbReference type="AlphaFoldDB" id="A0A4Y8KY76"/>
<protein>
    <submittedName>
        <fullName evidence="3">PorT family protein</fullName>
    </submittedName>
</protein>
<dbReference type="Proteomes" id="UP000297861">
    <property type="component" value="Unassembled WGS sequence"/>
</dbReference>
<organism evidence="3 4">
    <name type="scientific">Dysgonomonas capnocytophagoides</name>
    <dbReference type="NCBI Taxonomy" id="45254"/>
    <lineage>
        <taxon>Bacteria</taxon>
        <taxon>Pseudomonadati</taxon>
        <taxon>Bacteroidota</taxon>
        <taxon>Bacteroidia</taxon>
        <taxon>Bacteroidales</taxon>
        <taxon>Dysgonomonadaceae</taxon>
        <taxon>Dysgonomonas</taxon>
    </lineage>
</organism>
<evidence type="ECO:0000259" key="2">
    <source>
        <dbReference type="Pfam" id="PF13568"/>
    </source>
</evidence>
<keyword evidence="1" id="KW-0732">Signal</keyword>
<keyword evidence="4" id="KW-1185">Reference proteome</keyword>
<sequence>MKKLLLISLLLLSVSLQSYGQNKFTPEWNIGVGFGPTFSSMSIVPTSTKLNFKTQSMMQYQGGISVRYISDKNVGLIGELNYSQMGWETKFADETLVANKHQHMLNYISIPLLTHIYFGDKTRFFFNLGPQIGILLSDKEKTNDAFDEWLVTADTTVYSTDLYGLKAQKKIDYGIIAGMGVEIRTGIGNFALEGRYYMGFGDIYNNKKQDPYSRSANRVISAKLTYYIKAF</sequence>
<accession>A0A4Y8KY76</accession>
<dbReference type="InterPro" id="IPR025665">
    <property type="entry name" value="Beta-barrel_OMP_2"/>
</dbReference>
<feature type="signal peptide" evidence="1">
    <location>
        <begin position="1"/>
        <end position="20"/>
    </location>
</feature>
<evidence type="ECO:0000313" key="4">
    <source>
        <dbReference type="Proteomes" id="UP000297861"/>
    </source>
</evidence>
<reference evidence="3 4" key="1">
    <citation type="submission" date="2019-03" db="EMBL/GenBank/DDBJ databases">
        <title>San Antonio Military Medical Center submission to MRSN (WRAIR), pending publication.</title>
        <authorList>
            <person name="Blyth D.M."/>
            <person name="Mccarthy S.L."/>
            <person name="Schall S.E."/>
            <person name="Stam J.A."/>
            <person name="Ong A.C."/>
            <person name="Mcgann P.T."/>
        </authorList>
    </citation>
    <scope>NUCLEOTIDE SEQUENCE [LARGE SCALE GENOMIC DNA]</scope>
    <source>
        <strain evidence="3 4">MRSN571793</strain>
    </source>
</reference>
<evidence type="ECO:0000313" key="3">
    <source>
        <dbReference type="EMBL" id="TFD95387.1"/>
    </source>
</evidence>
<dbReference type="RefSeq" id="WP_134436795.1">
    <property type="nucleotide sequence ID" value="NZ_SOML01000008.1"/>
</dbReference>
<feature type="domain" description="Outer membrane protein beta-barrel" evidence="2">
    <location>
        <begin position="26"/>
        <end position="204"/>
    </location>
</feature>
<dbReference type="Pfam" id="PF13568">
    <property type="entry name" value="OMP_b-brl_2"/>
    <property type="match status" value="1"/>
</dbReference>
<gene>
    <name evidence="3" type="ORF">E2605_13290</name>
</gene>
<comment type="caution">
    <text evidence="3">The sequence shown here is derived from an EMBL/GenBank/DDBJ whole genome shotgun (WGS) entry which is preliminary data.</text>
</comment>